<dbReference type="InterPro" id="IPR051260">
    <property type="entry name" value="Diverse_substr_monoxygenases"/>
</dbReference>
<sequence length="167" mass="18263">MKIGVAMAFSQHTSADFIKAAVRLVESKGVHAIWVPEHVMFFPDYASTYPYSNSGRIPGDPEGLLDPFTALTYIASCTQNIRLGTGICLVPQRQPVYTAKMVADVDFLSGGRVDFGVGVGWLKEEFDNLGADFAKRGKLCEEYINAMKELWSDGVSTFSSPSVEITP</sequence>
<evidence type="ECO:0000259" key="1">
    <source>
        <dbReference type="Pfam" id="PF00296"/>
    </source>
</evidence>
<dbReference type="InterPro" id="IPR036661">
    <property type="entry name" value="Luciferase-like_sf"/>
</dbReference>
<protein>
    <recommendedName>
        <fullName evidence="1">Luciferase-like domain-containing protein</fullName>
    </recommendedName>
</protein>
<name>A0A382YEJ0_9ZZZZ</name>
<dbReference type="EMBL" id="UINC01174938">
    <property type="protein sequence ID" value="SVD81311.1"/>
    <property type="molecule type" value="Genomic_DNA"/>
</dbReference>
<dbReference type="GO" id="GO:0016705">
    <property type="term" value="F:oxidoreductase activity, acting on paired donors, with incorporation or reduction of molecular oxygen"/>
    <property type="evidence" value="ECO:0007669"/>
    <property type="project" value="InterPro"/>
</dbReference>
<feature type="domain" description="Luciferase-like" evidence="1">
    <location>
        <begin position="11"/>
        <end position="159"/>
    </location>
</feature>
<dbReference type="SUPFAM" id="SSF51679">
    <property type="entry name" value="Bacterial luciferase-like"/>
    <property type="match status" value="1"/>
</dbReference>
<gene>
    <name evidence="2" type="ORF">METZ01_LOCUS434165</name>
</gene>
<dbReference type="PANTHER" id="PTHR30011:SF32">
    <property type="entry name" value="CONSERVED PROTEIN"/>
    <property type="match status" value="1"/>
</dbReference>
<reference evidence="2" key="1">
    <citation type="submission" date="2018-05" db="EMBL/GenBank/DDBJ databases">
        <authorList>
            <person name="Lanie J.A."/>
            <person name="Ng W.-L."/>
            <person name="Kazmierczak K.M."/>
            <person name="Andrzejewski T.M."/>
            <person name="Davidsen T.M."/>
            <person name="Wayne K.J."/>
            <person name="Tettelin H."/>
            <person name="Glass J.I."/>
            <person name="Rusch D."/>
            <person name="Podicherti R."/>
            <person name="Tsui H.-C.T."/>
            <person name="Winkler M.E."/>
        </authorList>
    </citation>
    <scope>NUCLEOTIDE SEQUENCE</scope>
</reference>
<evidence type="ECO:0000313" key="2">
    <source>
        <dbReference type="EMBL" id="SVD81311.1"/>
    </source>
</evidence>
<dbReference type="PANTHER" id="PTHR30011">
    <property type="entry name" value="ALKANESULFONATE MONOOXYGENASE-RELATED"/>
    <property type="match status" value="1"/>
</dbReference>
<proteinExistence type="predicted"/>
<dbReference type="Gene3D" id="3.20.20.30">
    <property type="entry name" value="Luciferase-like domain"/>
    <property type="match status" value="1"/>
</dbReference>
<feature type="non-terminal residue" evidence="2">
    <location>
        <position position="167"/>
    </location>
</feature>
<dbReference type="InterPro" id="IPR011251">
    <property type="entry name" value="Luciferase-like_dom"/>
</dbReference>
<dbReference type="Pfam" id="PF00296">
    <property type="entry name" value="Bac_luciferase"/>
    <property type="match status" value="1"/>
</dbReference>
<accession>A0A382YEJ0</accession>
<organism evidence="2">
    <name type="scientific">marine metagenome</name>
    <dbReference type="NCBI Taxonomy" id="408172"/>
    <lineage>
        <taxon>unclassified sequences</taxon>
        <taxon>metagenomes</taxon>
        <taxon>ecological metagenomes</taxon>
    </lineage>
</organism>
<dbReference type="AlphaFoldDB" id="A0A382YEJ0"/>